<reference evidence="1" key="1">
    <citation type="submission" date="2020-02" db="EMBL/GenBank/DDBJ databases">
        <authorList>
            <person name="Enbody D E."/>
            <person name="Pettersson E M."/>
        </authorList>
    </citation>
    <scope>NUCLEOTIDE SEQUENCE [LARGE SCALE GENOMIC DNA]</scope>
</reference>
<reference evidence="1" key="3">
    <citation type="submission" date="2025-09" db="UniProtKB">
        <authorList>
            <consortium name="Ensembl"/>
        </authorList>
    </citation>
    <scope>IDENTIFICATION</scope>
</reference>
<accession>A0A8C3MG87</accession>
<name>A0A8C3MG87_GEOPR</name>
<evidence type="ECO:0000313" key="2">
    <source>
        <dbReference type="Proteomes" id="UP000694382"/>
    </source>
</evidence>
<dbReference type="Proteomes" id="UP000694382">
    <property type="component" value="Chromosome 17"/>
</dbReference>
<keyword evidence="2" id="KW-1185">Reference proteome</keyword>
<evidence type="ECO:0000313" key="1">
    <source>
        <dbReference type="Ensembl" id="ENSCPVP00000003945.1"/>
    </source>
</evidence>
<protein>
    <submittedName>
        <fullName evidence="1">Uncharacterized protein</fullName>
    </submittedName>
</protein>
<dbReference type="Ensembl" id="ENSCPVT00000004090.2">
    <property type="protein sequence ID" value="ENSCPVP00000003945.1"/>
    <property type="gene ID" value="ENSCPVG00000002900.2"/>
</dbReference>
<dbReference type="AlphaFoldDB" id="A0A8C3MG87"/>
<reference evidence="1" key="2">
    <citation type="submission" date="2025-08" db="UniProtKB">
        <authorList>
            <consortium name="Ensembl"/>
        </authorList>
    </citation>
    <scope>IDENTIFICATION</scope>
</reference>
<sequence>MAAAGPQSCPCPPLRLLAPGRGGAGAVAAHSCSRGSWDDVCDVFGNRDGVYPSSSLVFAASSLSISAAASSAICWICGKTMVSSDTLFLDFFTWVMLLLLTFLRASLDLLVDCLASLARLSLCSLSWGMDTHLGTGTRITVPSTSGFRFMPLSLMAFAAAAVLCVLTSGKLLMFTVRSCGDFCEICPSWFSGNFPSFVTTSITQGSYQPGEVLTLRFLLKSSFRASMTACISSLVSSKLIISSTRAALIFTLFLFLTS</sequence>
<organism evidence="1 2">
    <name type="scientific">Geospiza parvula</name>
    <name type="common">Small tree-finch</name>
    <name type="synonym">Camarhynchus parvulus</name>
    <dbReference type="NCBI Taxonomy" id="87175"/>
    <lineage>
        <taxon>Eukaryota</taxon>
        <taxon>Metazoa</taxon>
        <taxon>Chordata</taxon>
        <taxon>Craniata</taxon>
        <taxon>Vertebrata</taxon>
        <taxon>Euteleostomi</taxon>
        <taxon>Archelosauria</taxon>
        <taxon>Archosauria</taxon>
        <taxon>Dinosauria</taxon>
        <taxon>Saurischia</taxon>
        <taxon>Theropoda</taxon>
        <taxon>Coelurosauria</taxon>
        <taxon>Aves</taxon>
        <taxon>Neognathae</taxon>
        <taxon>Neoaves</taxon>
        <taxon>Telluraves</taxon>
        <taxon>Australaves</taxon>
        <taxon>Passeriformes</taxon>
        <taxon>Thraupidae</taxon>
        <taxon>Camarhynchus</taxon>
    </lineage>
</organism>
<proteinExistence type="predicted"/>